<dbReference type="EMBL" id="UGLH01000005">
    <property type="protein sequence ID" value="STT78895.1"/>
    <property type="molecule type" value="Genomic_DNA"/>
</dbReference>
<gene>
    <name evidence="1" type="ORF">NCTC5047_01679</name>
</gene>
<keyword evidence="1" id="KW-0418">Kinase</keyword>
<proteinExistence type="predicted"/>
<dbReference type="AlphaFoldDB" id="A0A377XDS4"/>
<organism evidence="1 2">
    <name type="scientific">Klebsiella pneumoniae</name>
    <dbReference type="NCBI Taxonomy" id="573"/>
    <lineage>
        <taxon>Bacteria</taxon>
        <taxon>Pseudomonadati</taxon>
        <taxon>Pseudomonadota</taxon>
        <taxon>Gammaproteobacteria</taxon>
        <taxon>Enterobacterales</taxon>
        <taxon>Enterobacteriaceae</taxon>
        <taxon>Klebsiella/Raoultella group</taxon>
        <taxon>Klebsiella</taxon>
        <taxon>Klebsiella pneumoniae complex</taxon>
    </lineage>
</organism>
<dbReference type="GO" id="GO:0016301">
    <property type="term" value="F:kinase activity"/>
    <property type="evidence" value="ECO:0007669"/>
    <property type="project" value="UniProtKB-KW"/>
</dbReference>
<sequence length="204" mass="21740">MASSTADIAATAVATAHHLGHLLDEPTLALLCVRAGAYRQHPVSPADAVDHNTAATQIACPPPPALDLLVLESPLTLRTTDYHQLPREPGLLANASRLQLAWEKVQQACHCGNPQLLGEAATISAIASQQLLPKPGFDAPLDLVESAGLYGLNVAHSGSIVGLLLDRRRHDVEFLQWRLADSDIAAHWPQQHLLAMVPGGVILQ</sequence>
<evidence type="ECO:0000313" key="2">
    <source>
        <dbReference type="Proteomes" id="UP000254340"/>
    </source>
</evidence>
<protein>
    <submittedName>
        <fullName evidence="1">Threonine kinase in B12 biosynthesis</fullName>
    </submittedName>
</protein>
<dbReference type="Proteomes" id="UP000254340">
    <property type="component" value="Unassembled WGS sequence"/>
</dbReference>
<name>A0A377XDS4_KLEPN</name>
<evidence type="ECO:0000313" key="1">
    <source>
        <dbReference type="EMBL" id="STT78895.1"/>
    </source>
</evidence>
<keyword evidence="1" id="KW-0808">Transferase</keyword>
<reference evidence="1 2" key="1">
    <citation type="submission" date="2018-06" db="EMBL/GenBank/DDBJ databases">
        <authorList>
            <consortium name="Pathogen Informatics"/>
            <person name="Doyle S."/>
        </authorList>
    </citation>
    <scope>NUCLEOTIDE SEQUENCE [LARGE SCALE GENOMIC DNA]</scope>
    <source>
        <strain evidence="1 2">NCTC5047</strain>
    </source>
</reference>
<accession>A0A377XDS4</accession>